<feature type="transmembrane region" description="Helical" evidence="1">
    <location>
        <begin position="27"/>
        <end position="46"/>
    </location>
</feature>
<dbReference type="RefSeq" id="WP_132169824.1">
    <property type="nucleotide sequence ID" value="NZ_SMKX01000059.1"/>
</dbReference>
<sequence>MRRALPWLLPLLVAAVGLHTLDVLRYGVYFALAIALPGTLLLRAVWRSVGNWAEDLGLGAIVGAAWMLVGWALFTAVGWQRWLVVWPLLTLAAFALPRLRSCWRIAQPSLLPLRWTWGLAIASALMLAATIRGVMGYHVPPPDATSYYQDLLYHLSMVSELTRAVPPELPQVVGERLEYHWFANADMAAAVDITRLNPIVVLFRLWVLPWLVVALLVCATLARTVSRTWWTGVLAAAALTAPQLYLLVDTSINLNPPVSFLSPSQTFGLVACVAAGIFLIELLFRDGPRSLWLLVVAMAVVGGGSKPTVLPVLVGAVGLAALYKRLQLKLVVAGALLVAVGAITLLTVAGSTSGSQIQFLAILKTSPGYERLTGDTTPAGVGGLLVPSLVHGAVLGTAVMVLSVLLIQSASLAGFFVVRRDPVAWFLVGAMVVGWLGYLFIDHPGVSESYFLYTATPFSIAAAGWVAATASRRLAVVVLVLLALAPVKSFIQNAIAGDTEAGPVFRSAQQWVYPDEQSSAAWLAANSAPTDVVATNTWCRPVDAKAPGCDARGYLVSGLAGRRTVIEGWAYTNEAMAAQGVGGRRYTEQPSPWPDRVALVTQTFASPTPALLKRLHDQYGVRWLYADARAGTVSPKLAELVPLRHSNGKVAIYDLGG</sequence>
<evidence type="ECO:0000313" key="2">
    <source>
        <dbReference type="EMBL" id="TDD58079.1"/>
    </source>
</evidence>
<keyword evidence="1" id="KW-0472">Membrane</keyword>
<evidence type="ECO:0000256" key="1">
    <source>
        <dbReference type="SAM" id="Phobius"/>
    </source>
</evidence>
<evidence type="ECO:0008006" key="4">
    <source>
        <dbReference type="Google" id="ProtNLM"/>
    </source>
</evidence>
<feature type="transmembrane region" description="Helical" evidence="1">
    <location>
        <begin position="267"/>
        <end position="284"/>
    </location>
</feature>
<name>A0A4R4ZKG3_9ACTN</name>
<accession>A0A4R4ZKG3</accession>
<feature type="transmembrane region" description="Helical" evidence="1">
    <location>
        <begin position="423"/>
        <end position="441"/>
    </location>
</feature>
<evidence type="ECO:0000313" key="3">
    <source>
        <dbReference type="Proteomes" id="UP000295124"/>
    </source>
</evidence>
<gene>
    <name evidence="2" type="ORF">E1263_20750</name>
</gene>
<feature type="transmembrane region" description="Helical" evidence="1">
    <location>
        <begin position="328"/>
        <end position="349"/>
    </location>
</feature>
<dbReference type="EMBL" id="SMKX01000059">
    <property type="protein sequence ID" value="TDD58079.1"/>
    <property type="molecule type" value="Genomic_DNA"/>
</dbReference>
<proteinExistence type="predicted"/>
<comment type="caution">
    <text evidence="2">The sequence shown here is derived from an EMBL/GenBank/DDBJ whole genome shotgun (WGS) entry which is preliminary data.</text>
</comment>
<feature type="transmembrane region" description="Helical" evidence="1">
    <location>
        <begin position="450"/>
        <end position="468"/>
    </location>
</feature>
<reference evidence="2 3" key="1">
    <citation type="submission" date="2019-03" db="EMBL/GenBank/DDBJ databases">
        <title>Draft genome sequences of novel Actinobacteria.</title>
        <authorList>
            <person name="Sahin N."/>
            <person name="Ay H."/>
            <person name="Saygin H."/>
        </authorList>
    </citation>
    <scope>NUCLEOTIDE SEQUENCE [LARGE SCALE GENOMIC DNA]</scope>
    <source>
        <strain evidence="2 3">JCM 13523</strain>
    </source>
</reference>
<keyword evidence="1" id="KW-1133">Transmembrane helix</keyword>
<dbReference type="OrthoDB" id="3328598at2"/>
<organism evidence="2 3">
    <name type="scientific">Kribbella antibiotica</name>
    <dbReference type="NCBI Taxonomy" id="190195"/>
    <lineage>
        <taxon>Bacteria</taxon>
        <taxon>Bacillati</taxon>
        <taxon>Actinomycetota</taxon>
        <taxon>Actinomycetes</taxon>
        <taxon>Propionibacteriales</taxon>
        <taxon>Kribbellaceae</taxon>
        <taxon>Kribbella</taxon>
    </lineage>
</organism>
<feature type="transmembrane region" description="Helical" evidence="1">
    <location>
        <begin position="291"/>
        <end position="322"/>
    </location>
</feature>
<dbReference type="Proteomes" id="UP000295124">
    <property type="component" value="Unassembled WGS sequence"/>
</dbReference>
<dbReference type="AlphaFoldDB" id="A0A4R4ZKG3"/>
<feature type="transmembrane region" description="Helical" evidence="1">
    <location>
        <begin position="115"/>
        <end position="135"/>
    </location>
</feature>
<feature type="transmembrane region" description="Helical" evidence="1">
    <location>
        <begin position="229"/>
        <end position="247"/>
    </location>
</feature>
<feature type="transmembrane region" description="Helical" evidence="1">
    <location>
        <begin position="474"/>
        <end position="491"/>
    </location>
</feature>
<feature type="transmembrane region" description="Helical" evidence="1">
    <location>
        <begin position="83"/>
        <end position="103"/>
    </location>
</feature>
<keyword evidence="3" id="KW-1185">Reference proteome</keyword>
<feature type="transmembrane region" description="Helical" evidence="1">
    <location>
        <begin position="393"/>
        <end position="417"/>
    </location>
</feature>
<keyword evidence="1" id="KW-0812">Transmembrane</keyword>
<protein>
    <recommendedName>
        <fullName evidence="4">Glycosyltransferase RgtA/B/C/D-like domain-containing protein</fullName>
    </recommendedName>
</protein>
<feature type="transmembrane region" description="Helical" evidence="1">
    <location>
        <begin position="58"/>
        <end position="77"/>
    </location>
</feature>
<feature type="transmembrane region" description="Helical" evidence="1">
    <location>
        <begin position="201"/>
        <end position="222"/>
    </location>
</feature>